<dbReference type="PROSITE" id="PS00137">
    <property type="entry name" value="SUBTILASE_HIS"/>
    <property type="match status" value="1"/>
</dbReference>
<keyword evidence="5 7" id="KW-0720">Serine protease</keyword>
<dbReference type="SUPFAM" id="SSF52743">
    <property type="entry name" value="Subtilisin-like"/>
    <property type="match status" value="1"/>
</dbReference>
<dbReference type="PROSITE" id="PS51892">
    <property type="entry name" value="SUBTILASE"/>
    <property type="match status" value="1"/>
</dbReference>
<evidence type="ECO:0000313" key="12">
    <source>
        <dbReference type="EMBL" id="KZV90418.1"/>
    </source>
</evidence>
<evidence type="ECO:0000313" key="13">
    <source>
        <dbReference type="Proteomes" id="UP000077266"/>
    </source>
</evidence>
<protein>
    <submittedName>
        <fullName evidence="12">Subtilisin-like protein</fullName>
    </submittedName>
</protein>
<dbReference type="PROSITE" id="PS00138">
    <property type="entry name" value="SUBTILASE_SER"/>
    <property type="match status" value="1"/>
</dbReference>
<dbReference type="GO" id="GO:0005615">
    <property type="term" value="C:extracellular space"/>
    <property type="evidence" value="ECO:0007669"/>
    <property type="project" value="TreeGrafter"/>
</dbReference>
<evidence type="ECO:0000256" key="4">
    <source>
        <dbReference type="ARBA" id="ARBA00022801"/>
    </source>
</evidence>
<dbReference type="InterPro" id="IPR022398">
    <property type="entry name" value="Peptidase_S8_His-AS"/>
</dbReference>
<dbReference type="PRINTS" id="PR00723">
    <property type="entry name" value="SUBTILISIN"/>
</dbReference>
<keyword evidence="4 7" id="KW-0378">Hydrolase</keyword>
<keyword evidence="13" id="KW-1185">Reference proteome</keyword>
<evidence type="ECO:0000256" key="7">
    <source>
        <dbReference type="PROSITE-ProRule" id="PRU01240"/>
    </source>
</evidence>
<dbReference type="InterPro" id="IPR050131">
    <property type="entry name" value="Peptidase_S8_subtilisin-like"/>
</dbReference>
<dbReference type="PANTHER" id="PTHR43806:SF66">
    <property type="entry name" value="SERIN ENDOPEPTIDASE"/>
    <property type="match status" value="1"/>
</dbReference>
<feature type="active site" description="Charge relay system" evidence="6 7">
    <location>
        <position position="523"/>
    </location>
</feature>
<evidence type="ECO:0000259" key="11">
    <source>
        <dbReference type="Pfam" id="PF06280"/>
    </source>
</evidence>
<dbReference type="CDD" id="cd07489">
    <property type="entry name" value="Peptidases_S8_5"/>
    <property type="match status" value="1"/>
</dbReference>
<dbReference type="InterPro" id="IPR023827">
    <property type="entry name" value="Peptidase_S8_Asp-AS"/>
</dbReference>
<name>A0A165GEX4_EXIGL</name>
<dbReference type="PANTHER" id="PTHR43806">
    <property type="entry name" value="PEPTIDASE S8"/>
    <property type="match status" value="1"/>
</dbReference>
<feature type="domain" description="C5a peptidase/Subtilisin-like protease SBT2-like Fn3-like" evidence="11">
    <location>
        <begin position="600"/>
        <end position="710"/>
    </location>
</feature>
<evidence type="ECO:0000259" key="10">
    <source>
        <dbReference type="Pfam" id="PF00082"/>
    </source>
</evidence>
<sequence>MRSLLPALLLTSSVLAAKTLPGGYIVELSSAPASKRFADVHEEFIEALDRRAAGHFRTRRKYKNRLFNGMAIQLDTPQDLADLASLPNVIAVHPIVIHPGPAPVSQRVLTDSSAFAAGTDGENTHIMTGVDKVHASGITGAGIKIAIIDSGIDYMHPSLGGGFGPGFKVAGGTDLVGDSYTGENTPVPDADPMDCVGHGTHVAGIIGANPGNDLGISGVAYNATILAYKVGGCNGGIGDDVIIDAIMRAHDAGADIITMSFGSIDGWSNSLLSVVASRVAEQGVVITASAGNDGEAGPLYMSTPAAGENVIAVGSVENTVRTVQSFKASEPHDPILYRILSYPAVPGPPLGNVTEEPLPVLSIYPFPPDYPTEKCSQLQGLPDDIPDDLSGYAVVVRGTANMDCALMEALALKHPAVAIFYDFPAALQNENNYPAVLLYNDSDGFFLADAFNNGTNITVTFPQHDGAVDVPVADDIGGLMSSYSSMGPSNDLMFKPALSAPGGNITSTYLTELGGWAVMSGTSMACPFAAGSAALVLQAQGQTKLPGSVRSILQTTATSVPASKADNALPASLSWQGSGLVNVWNAINVNTLISPSELLLNDTAHWNDKHTITVQNAGIVAQTYAFSHQAAGTTLALAAGQHDIVGSAQLVSAPVHVSFSQSTVTVAPGSSSSVDVTITPPEGVDADTLPIVSGWIIVKSDSDSLKVPYLGVAGSLSDAQAISTSNVLTKGRDILPGIIPVDEGRISTGPKNYTAKDPSSWPVMWFGLSMPSRLVLVDLIDAAIDVTSNVPHTTSRSAAVEKRAWSSWLPATVKSKLSAPSSVADSATVPIVGALAEFDWLPRSGIYPNSGDATYTVHVVNFANGTKIPLGQYKVLLRVLRPFGNPDEEDDFDVYVSYQIGFVP</sequence>
<comment type="similarity">
    <text evidence="1 7 8">Belongs to the peptidase S8 family.</text>
</comment>
<keyword evidence="3 9" id="KW-0732">Signal</keyword>
<dbReference type="Pfam" id="PF00082">
    <property type="entry name" value="Peptidase_S8"/>
    <property type="match status" value="1"/>
</dbReference>
<dbReference type="Proteomes" id="UP000077266">
    <property type="component" value="Unassembled WGS sequence"/>
</dbReference>
<feature type="chain" id="PRO_5007858192" evidence="9">
    <location>
        <begin position="17"/>
        <end position="904"/>
    </location>
</feature>
<accession>A0A165GEX4</accession>
<evidence type="ECO:0000256" key="1">
    <source>
        <dbReference type="ARBA" id="ARBA00011073"/>
    </source>
</evidence>
<dbReference type="GO" id="GO:0004252">
    <property type="term" value="F:serine-type endopeptidase activity"/>
    <property type="evidence" value="ECO:0007669"/>
    <property type="project" value="UniProtKB-UniRule"/>
</dbReference>
<dbReference type="OrthoDB" id="206201at2759"/>
<feature type="signal peptide" evidence="9">
    <location>
        <begin position="1"/>
        <end position="16"/>
    </location>
</feature>
<dbReference type="Gene3D" id="3.40.50.200">
    <property type="entry name" value="Peptidase S8/S53 domain"/>
    <property type="match status" value="2"/>
</dbReference>
<dbReference type="GO" id="GO:0016020">
    <property type="term" value="C:membrane"/>
    <property type="evidence" value="ECO:0007669"/>
    <property type="project" value="InterPro"/>
</dbReference>
<evidence type="ECO:0000256" key="8">
    <source>
        <dbReference type="RuleBase" id="RU003355"/>
    </source>
</evidence>
<evidence type="ECO:0000256" key="5">
    <source>
        <dbReference type="ARBA" id="ARBA00022825"/>
    </source>
</evidence>
<dbReference type="Gene3D" id="2.60.40.1710">
    <property type="entry name" value="Subtilisin-like superfamily"/>
    <property type="match status" value="1"/>
</dbReference>
<organism evidence="12 13">
    <name type="scientific">Exidia glandulosa HHB12029</name>
    <dbReference type="NCBI Taxonomy" id="1314781"/>
    <lineage>
        <taxon>Eukaryota</taxon>
        <taxon>Fungi</taxon>
        <taxon>Dikarya</taxon>
        <taxon>Basidiomycota</taxon>
        <taxon>Agaricomycotina</taxon>
        <taxon>Agaricomycetes</taxon>
        <taxon>Auriculariales</taxon>
        <taxon>Exidiaceae</taxon>
        <taxon>Exidia</taxon>
    </lineage>
</organism>
<dbReference type="InterPro" id="IPR034187">
    <property type="entry name" value="Peptidases_S8_5"/>
</dbReference>
<evidence type="ECO:0000256" key="3">
    <source>
        <dbReference type="ARBA" id="ARBA00022729"/>
    </source>
</evidence>
<evidence type="ECO:0000256" key="9">
    <source>
        <dbReference type="SAM" id="SignalP"/>
    </source>
</evidence>
<feature type="active site" description="Charge relay system" evidence="6 7">
    <location>
        <position position="198"/>
    </location>
</feature>
<dbReference type="STRING" id="1314781.A0A165GEX4"/>
<dbReference type="InParanoid" id="A0A165GEX4"/>
<dbReference type="Pfam" id="PF06280">
    <property type="entry name" value="fn3_5"/>
    <property type="match status" value="1"/>
</dbReference>
<dbReference type="AlphaFoldDB" id="A0A165GEX4"/>
<proteinExistence type="inferred from homology"/>
<reference evidence="12 13" key="1">
    <citation type="journal article" date="2016" name="Mol. Biol. Evol.">
        <title>Comparative Genomics of Early-Diverging Mushroom-Forming Fungi Provides Insights into the Origins of Lignocellulose Decay Capabilities.</title>
        <authorList>
            <person name="Nagy L.G."/>
            <person name="Riley R."/>
            <person name="Tritt A."/>
            <person name="Adam C."/>
            <person name="Daum C."/>
            <person name="Floudas D."/>
            <person name="Sun H."/>
            <person name="Yadav J.S."/>
            <person name="Pangilinan J."/>
            <person name="Larsson K.H."/>
            <person name="Matsuura K."/>
            <person name="Barry K."/>
            <person name="Labutti K."/>
            <person name="Kuo R."/>
            <person name="Ohm R.A."/>
            <person name="Bhattacharya S.S."/>
            <person name="Shirouzu T."/>
            <person name="Yoshinaga Y."/>
            <person name="Martin F.M."/>
            <person name="Grigoriev I.V."/>
            <person name="Hibbett D.S."/>
        </authorList>
    </citation>
    <scope>NUCLEOTIDE SEQUENCE [LARGE SCALE GENOMIC DNA]</scope>
    <source>
        <strain evidence="12 13">HHB12029</strain>
    </source>
</reference>
<dbReference type="PROSITE" id="PS00136">
    <property type="entry name" value="SUBTILASE_ASP"/>
    <property type="match status" value="1"/>
</dbReference>
<keyword evidence="2 7" id="KW-0645">Protease</keyword>
<dbReference type="InterPro" id="IPR015500">
    <property type="entry name" value="Peptidase_S8_subtilisin-rel"/>
</dbReference>
<dbReference type="InterPro" id="IPR036852">
    <property type="entry name" value="Peptidase_S8/S53_dom_sf"/>
</dbReference>
<dbReference type="InterPro" id="IPR000209">
    <property type="entry name" value="Peptidase_S8/S53_dom"/>
</dbReference>
<dbReference type="EMBL" id="KV426049">
    <property type="protein sequence ID" value="KZV90418.1"/>
    <property type="molecule type" value="Genomic_DNA"/>
</dbReference>
<evidence type="ECO:0000256" key="6">
    <source>
        <dbReference type="PIRSR" id="PIRSR615500-1"/>
    </source>
</evidence>
<feature type="domain" description="Peptidase S8/S53" evidence="10">
    <location>
        <begin position="140"/>
        <end position="563"/>
    </location>
</feature>
<dbReference type="GO" id="GO:0006508">
    <property type="term" value="P:proteolysis"/>
    <property type="evidence" value="ECO:0007669"/>
    <property type="project" value="UniProtKB-KW"/>
</dbReference>
<feature type="active site" description="Charge relay system" evidence="6 7">
    <location>
        <position position="149"/>
    </location>
</feature>
<evidence type="ECO:0000256" key="2">
    <source>
        <dbReference type="ARBA" id="ARBA00022670"/>
    </source>
</evidence>
<gene>
    <name evidence="12" type="ORF">EXIGLDRAFT_649294</name>
</gene>
<dbReference type="InterPro" id="IPR023828">
    <property type="entry name" value="Peptidase_S8_Ser-AS"/>
</dbReference>
<dbReference type="InterPro" id="IPR010435">
    <property type="entry name" value="C5a/SBT2-like_Fn3"/>
</dbReference>